<evidence type="ECO:0000313" key="8">
    <source>
        <dbReference type="EMBL" id="KOO07908.1"/>
    </source>
</evidence>
<gene>
    <name evidence="8" type="ORF">AKJ31_09410</name>
</gene>
<feature type="transmembrane region" description="Helical" evidence="7">
    <location>
        <begin position="87"/>
        <end position="109"/>
    </location>
</feature>
<dbReference type="Proteomes" id="UP000037530">
    <property type="component" value="Unassembled WGS sequence"/>
</dbReference>
<dbReference type="RefSeq" id="WP_053408846.1">
    <property type="nucleotide sequence ID" value="NZ_LHPI01000007.1"/>
</dbReference>
<protein>
    <recommendedName>
        <fullName evidence="10">DUF350 domain-containing protein</fullName>
    </recommendedName>
</protein>
<dbReference type="PANTHER" id="PTHR40043">
    <property type="entry name" value="UPF0719 INNER MEMBRANE PROTEIN YJFL"/>
    <property type="match status" value="1"/>
</dbReference>
<feature type="transmembrane region" description="Helical" evidence="7">
    <location>
        <begin position="60"/>
        <end position="81"/>
    </location>
</feature>
<name>A0A0M0I1X0_9VIBR</name>
<keyword evidence="9" id="KW-1185">Reference proteome</keyword>
<dbReference type="Pfam" id="PF03994">
    <property type="entry name" value="DUF350"/>
    <property type="match status" value="1"/>
</dbReference>
<evidence type="ECO:0000256" key="7">
    <source>
        <dbReference type="SAM" id="Phobius"/>
    </source>
</evidence>
<accession>A0A0M0I1X0</accession>
<dbReference type="InterPro" id="IPR007140">
    <property type="entry name" value="DUF350"/>
</dbReference>
<evidence type="ECO:0000256" key="5">
    <source>
        <dbReference type="ARBA" id="ARBA00022989"/>
    </source>
</evidence>
<keyword evidence="4 7" id="KW-0812">Transmembrane</keyword>
<dbReference type="GO" id="GO:0005886">
    <property type="term" value="C:plasma membrane"/>
    <property type="evidence" value="ECO:0007669"/>
    <property type="project" value="UniProtKB-SubCell"/>
</dbReference>
<keyword evidence="3" id="KW-1003">Cell membrane</keyword>
<evidence type="ECO:0000256" key="6">
    <source>
        <dbReference type="ARBA" id="ARBA00023136"/>
    </source>
</evidence>
<sequence>MIELANESAAATAFMNGITSFIGYFALSLVFLIGFKFIYMAMTPYNEWKLIKEDKNVSAAIALGGAIVGYAIAISSAASHSVGITDYALWGAVALVAQVAGFVGVRAIMMPKIVQRIEANETPAAVLLASVSIAVGLLNAACLTY</sequence>
<evidence type="ECO:0000256" key="4">
    <source>
        <dbReference type="ARBA" id="ARBA00022692"/>
    </source>
</evidence>
<dbReference type="AlphaFoldDB" id="A0A0M0I1X0"/>
<reference evidence="9" key="1">
    <citation type="submission" date="2015-08" db="EMBL/GenBank/DDBJ databases">
        <title>Vibrio galatheae sp. nov., a novel member of the Vibrionaceae family isolated from the Solomon Islands.</title>
        <authorList>
            <person name="Giubergia S."/>
            <person name="Machado H."/>
            <person name="Mateiu R.V."/>
            <person name="Gram L."/>
        </authorList>
    </citation>
    <scope>NUCLEOTIDE SEQUENCE [LARGE SCALE GENOMIC DNA]</scope>
    <source>
        <strain evidence="9">DSM 19134</strain>
    </source>
</reference>
<dbReference type="PATRIC" id="fig|171383.3.peg.1923"/>
<evidence type="ECO:0000313" key="9">
    <source>
        <dbReference type="Proteomes" id="UP000037530"/>
    </source>
</evidence>
<dbReference type="STRING" id="171383.AKJ31_09410"/>
<dbReference type="OrthoDB" id="5573330at2"/>
<feature type="transmembrane region" description="Helical" evidence="7">
    <location>
        <begin position="121"/>
        <end position="141"/>
    </location>
</feature>
<evidence type="ECO:0000256" key="2">
    <source>
        <dbReference type="ARBA" id="ARBA00005779"/>
    </source>
</evidence>
<evidence type="ECO:0000256" key="1">
    <source>
        <dbReference type="ARBA" id="ARBA00004651"/>
    </source>
</evidence>
<comment type="similarity">
    <text evidence="2">Belongs to the UPF0719 family.</text>
</comment>
<comment type="caution">
    <text evidence="8">The sequence shown here is derived from an EMBL/GenBank/DDBJ whole genome shotgun (WGS) entry which is preliminary data.</text>
</comment>
<keyword evidence="5 7" id="KW-1133">Transmembrane helix</keyword>
<dbReference type="EMBL" id="LHPI01000007">
    <property type="protein sequence ID" value="KOO07908.1"/>
    <property type="molecule type" value="Genomic_DNA"/>
</dbReference>
<feature type="transmembrane region" description="Helical" evidence="7">
    <location>
        <begin position="21"/>
        <end position="39"/>
    </location>
</feature>
<evidence type="ECO:0000256" key="3">
    <source>
        <dbReference type="ARBA" id="ARBA00022475"/>
    </source>
</evidence>
<organism evidence="8 9">
    <name type="scientific">Vibrio hepatarius</name>
    <dbReference type="NCBI Taxonomy" id="171383"/>
    <lineage>
        <taxon>Bacteria</taxon>
        <taxon>Pseudomonadati</taxon>
        <taxon>Pseudomonadota</taxon>
        <taxon>Gammaproteobacteria</taxon>
        <taxon>Vibrionales</taxon>
        <taxon>Vibrionaceae</taxon>
        <taxon>Vibrio</taxon>
        <taxon>Vibrio oreintalis group</taxon>
    </lineage>
</organism>
<proteinExistence type="inferred from homology"/>
<comment type="subcellular location">
    <subcellularLocation>
        <location evidence="1">Cell membrane</location>
        <topology evidence="1">Multi-pass membrane protein</topology>
    </subcellularLocation>
</comment>
<dbReference type="PANTHER" id="PTHR40043:SF1">
    <property type="entry name" value="UPF0719 INNER MEMBRANE PROTEIN YJFL"/>
    <property type="match status" value="1"/>
</dbReference>
<keyword evidence="6 7" id="KW-0472">Membrane</keyword>
<evidence type="ECO:0008006" key="10">
    <source>
        <dbReference type="Google" id="ProtNLM"/>
    </source>
</evidence>